<evidence type="ECO:0000313" key="2">
    <source>
        <dbReference type="Proteomes" id="UP000663844"/>
    </source>
</evidence>
<organism evidence="1 2">
    <name type="scientific">Adineta steineri</name>
    <dbReference type="NCBI Taxonomy" id="433720"/>
    <lineage>
        <taxon>Eukaryota</taxon>
        <taxon>Metazoa</taxon>
        <taxon>Spiralia</taxon>
        <taxon>Gnathifera</taxon>
        <taxon>Rotifera</taxon>
        <taxon>Eurotatoria</taxon>
        <taxon>Bdelloidea</taxon>
        <taxon>Adinetida</taxon>
        <taxon>Adinetidae</taxon>
        <taxon>Adineta</taxon>
    </lineage>
</organism>
<proteinExistence type="predicted"/>
<protein>
    <submittedName>
        <fullName evidence="1">Uncharacterized protein</fullName>
    </submittedName>
</protein>
<reference evidence="1" key="1">
    <citation type="submission" date="2021-02" db="EMBL/GenBank/DDBJ databases">
        <authorList>
            <person name="Nowell W R."/>
        </authorList>
    </citation>
    <scope>NUCLEOTIDE SEQUENCE</scope>
</reference>
<dbReference type="Proteomes" id="UP000663844">
    <property type="component" value="Unassembled WGS sequence"/>
</dbReference>
<evidence type="ECO:0000313" key="1">
    <source>
        <dbReference type="EMBL" id="CAF4426118.1"/>
    </source>
</evidence>
<accession>A0A820QV57</accession>
<sequence>MEFPRVLPTTTDVSSNVPLSLQYVKIEVEGDERDPNDEKIVTDFLRNFFLNSNPSNTRIVNIIFIDNSGSC</sequence>
<comment type="caution">
    <text evidence="1">The sequence shown here is derived from an EMBL/GenBank/DDBJ whole genome shotgun (WGS) entry which is preliminary data.</text>
</comment>
<gene>
    <name evidence="1" type="ORF">OXD698_LOCUS52941</name>
</gene>
<dbReference type="AlphaFoldDB" id="A0A820QV57"/>
<dbReference type="EMBL" id="CAJOAZ010029558">
    <property type="protein sequence ID" value="CAF4426118.1"/>
    <property type="molecule type" value="Genomic_DNA"/>
</dbReference>
<name>A0A820QV57_9BILA</name>